<reference evidence="10" key="1">
    <citation type="submission" date="2023-06" db="EMBL/GenBank/DDBJ databases">
        <title>Genome-scale phylogeny and comparative genomics of the fungal order Sordariales.</title>
        <authorList>
            <consortium name="Lawrence Berkeley National Laboratory"/>
            <person name="Hensen N."/>
            <person name="Bonometti L."/>
            <person name="Westerberg I."/>
            <person name="Brannstrom I.O."/>
            <person name="Guillou S."/>
            <person name="Cros-Aarteil S."/>
            <person name="Calhoun S."/>
            <person name="Haridas S."/>
            <person name="Kuo A."/>
            <person name="Mondo S."/>
            <person name="Pangilinan J."/>
            <person name="Riley R."/>
            <person name="Labutti K."/>
            <person name="Andreopoulos B."/>
            <person name="Lipzen A."/>
            <person name="Chen C."/>
            <person name="Yanf M."/>
            <person name="Daum C."/>
            <person name="Ng V."/>
            <person name="Clum A."/>
            <person name="Steindorff A."/>
            <person name="Ohm R."/>
            <person name="Martin F."/>
            <person name="Silar P."/>
            <person name="Natvig D."/>
            <person name="Lalanne C."/>
            <person name="Gautier V."/>
            <person name="Ament-Velasquez S.L."/>
            <person name="Kruys A."/>
            <person name="Hutchinson M.I."/>
            <person name="Powell A.J."/>
            <person name="Barry K."/>
            <person name="Miller A.N."/>
            <person name="Grigoriev I.V."/>
            <person name="Debuchy R."/>
            <person name="Gladieux P."/>
            <person name="Thoren M.H."/>
            <person name="Johannesson H."/>
        </authorList>
    </citation>
    <scope>NUCLEOTIDE SEQUENCE</scope>
    <source>
        <strain evidence="10">SMH4607-1</strain>
    </source>
</reference>
<dbReference type="Pfam" id="PF10642">
    <property type="entry name" value="Tom5"/>
    <property type="match status" value="1"/>
</dbReference>
<dbReference type="GO" id="GO:0006626">
    <property type="term" value="P:protein targeting to mitochondrion"/>
    <property type="evidence" value="ECO:0007669"/>
    <property type="project" value="UniProtKB-ARBA"/>
</dbReference>
<keyword evidence="3" id="KW-0812">Transmembrane</keyword>
<dbReference type="AlphaFoldDB" id="A0AA40B1E7"/>
<keyword evidence="4" id="KW-1000">Mitochondrion outer membrane</keyword>
<keyword evidence="6" id="KW-1133">Transmembrane helix</keyword>
<name>A0AA40B1E7_9PEZI</name>
<evidence type="ECO:0000256" key="6">
    <source>
        <dbReference type="ARBA" id="ARBA00022989"/>
    </source>
</evidence>
<evidence type="ECO:0000256" key="2">
    <source>
        <dbReference type="ARBA" id="ARBA00022448"/>
    </source>
</evidence>
<dbReference type="GO" id="GO:0005741">
    <property type="term" value="C:mitochondrial outer membrane"/>
    <property type="evidence" value="ECO:0007669"/>
    <property type="project" value="UniProtKB-SubCell"/>
</dbReference>
<dbReference type="GO" id="GO:0015031">
    <property type="term" value="P:protein transport"/>
    <property type="evidence" value="ECO:0007669"/>
    <property type="project" value="UniProtKB-KW"/>
</dbReference>
<dbReference type="InterPro" id="IPR019603">
    <property type="entry name" value="Tom5"/>
</dbReference>
<evidence type="ECO:0000256" key="1">
    <source>
        <dbReference type="ARBA" id="ARBA00004572"/>
    </source>
</evidence>
<evidence type="ECO:0000256" key="5">
    <source>
        <dbReference type="ARBA" id="ARBA00022927"/>
    </source>
</evidence>
<keyword evidence="5" id="KW-0653">Protein transport</keyword>
<dbReference type="EMBL" id="JAUKUA010000002">
    <property type="protein sequence ID" value="KAK0725813.1"/>
    <property type="molecule type" value="Genomic_DNA"/>
</dbReference>
<evidence type="ECO:0000256" key="7">
    <source>
        <dbReference type="ARBA" id="ARBA00023128"/>
    </source>
</evidence>
<evidence type="ECO:0000313" key="10">
    <source>
        <dbReference type="EMBL" id="KAK0725813.1"/>
    </source>
</evidence>
<keyword evidence="2" id="KW-0813">Transport</keyword>
<dbReference type="Proteomes" id="UP001172102">
    <property type="component" value="Unassembled WGS sequence"/>
</dbReference>
<evidence type="ECO:0000256" key="3">
    <source>
        <dbReference type="ARBA" id="ARBA00022692"/>
    </source>
</evidence>
<gene>
    <name evidence="10" type="ORF">B0H67DRAFT_642185</name>
</gene>
<evidence type="ECO:0000313" key="11">
    <source>
        <dbReference type="Proteomes" id="UP001172102"/>
    </source>
</evidence>
<evidence type="ECO:0000256" key="4">
    <source>
        <dbReference type="ARBA" id="ARBA00022787"/>
    </source>
</evidence>
<evidence type="ECO:0000256" key="8">
    <source>
        <dbReference type="ARBA" id="ARBA00023136"/>
    </source>
</evidence>
<keyword evidence="8" id="KW-0472">Membrane</keyword>
<keyword evidence="11" id="KW-1185">Reference proteome</keyword>
<proteinExistence type="inferred from homology"/>
<organism evidence="10 11">
    <name type="scientific">Lasiosphaeris hirsuta</name>
    <dbReference type="NCBI Taxonomy" id="260670"/>
    <lineage>
        <taxon>Eukaryota</taxon>
        <taxon>Fungi</taxon>
        <taxon>Dikarya</taxon>
        <taxon>Ascomycota</taxon>
        <taxon>Pezizomycotina</taxon>
        <taxon>Sordariomycetes</taxon>
        <taxon>Sordariomycetidae</taxon>
        <taxon>Sordariales</taxon>
        <taxon>Lasiosphaeriaceae</taxon>
        <taxon>Lasiosphaeris</taxon>
    </lineage>
</organism>
<sequence>MFGGFQPPPASAEDIKAAEVEAGFTIQRAVFSAAALYISPFVIDAVWKFF</sequence>
<protein>
    <submittedName>
        <fullName evidence="10">Mitochondrial outer membrane translocase complex, subunit Tom5</fullName>
    </submittedName>
</protein>
<accession>A0AA40B1E7</accession>
<keyword evidence="7" id="KW-0496">Mitochondrion</keyword>
<comment type="subcellular location">
    <subcellularLocation>
        <location evidence="1">Mitochondrion outer membrane</location>
        <topology evidence="1">Single-pass membrane protein</topology>
    </subcellularLocation>
</comment>
<comment type="similarity">
    <text evidence="9">Belongs to the Tom5 family.</text>
</comment>
<evidence type="ECO:0000256" key="9">
    <source>
        <dbReference type="ARBA" id="ARBA00025716"/>
    </source>
</evidence>
<comment type="caution">
    <text evidence="10">The sequence shown here is derived from an EMBL/GenBank/DDBJ whole genome shotgun (WGS) entry which is preliminary data.</text>
</comment>